<sequence length="66" mass="7453">MQENNLSLVVLKLHDDIEDLETCILGLTGLIDDDKLQELLELLAPVYEAEIFIRGYAAKDLDNHAK</sequence>
<dbReference type="EMBL" id="KJ094025">
    <property type="protein sequence ID" value="AHL18893.1"/>
    <property type="molecule type" value="Genomic_DNA"/>
</dbReference>
<protein>
    <submittedName>
        <fullName evidence="1">Uncharacterized protein</fullName>
    </submittedName>
</protein>
<gene>
    <name evidence="1" type="ORF">LP032_044</name>
</gene>
<proteinExistence type="predicted"/>
<evidence type="ECO:0000313" key="1">
    <source>
        <dbReference type="EMBL" id="AHL18893.1"/>
    </source>
</evidence>
<organism evidence="1">
    <name type="scientific">Listeria phage LP-032</name>
    <dbReference type="NCBI Taxonomy" id="1173746"/>
    <lineage>
        <taxon>Viruses</taxon>
        <taxon>Duplodnaviria</taxon>
        <taxon>Heunggongvirae</taxon>
        <taxon>Uroviricota</taxon>
        <taxon>Caudoviricetes</taxon>
        <taxon>Homburgvirus</taxon>
        <taxon>Homburgvirus LP26</taxon>
    </lineage>
</organism>
<name>A0A059T5H4_9CAUD</name>
<reference evidence="1" key="1">
    <citation type="journal article" date="2014" name="Appl. Environ. Microbiol.">
        <title>Comparative genomic and morphological analysis of Listeria phages isolated from farm environments.</title>
        <authorList>
            <person name="Denes T."/>
            <person name="Vongkamjan K."/>
            <person name="Ackermann H.W."/>
            <person name="Moreno Switt A.I."/>
            <person name="Wiedmann M."/>
            <person name="den Bakker H.C."/>
        </authorList>
    </citation>
    <scope>NUCLEOTIDE SEQUENCE</scope>
</reference>
<accession>A0A059T5H4</accession>